<evidence type="ECO:0000313" key="5">
    <source>
        <dbReference type="EMBL" id="REC57869.1"/>
    </source>
</evidence>
<proteinExistence type="inferred from homology"/>
<protein>
    <submittedName>
        <fullName evidence="5">Efflux RND transporter periplasmic adaptor subunit</fullName>
    </submittedName>
</protein>
<keyword evidence="6" id="KW-1185">Reference proteome</keyword>
<dbReference type="Pfam" id="PF25973">
    <property type="entry name" value="BSH_CzcB"/>
    <property type="match status" value="1"/>
</dbReference>
<evidence type="ECO:0000313" key="6">
    <source>
        <dbReference type="Proteomes" id="UP000257131"/>
    </source>
</evidence>
<feature type="coiled-coil region" evidence="2">
    <location>
        <begin position="83"/>
        <end position="141"/>
    </location>
</feature>
<gene>
    <name evidence="5" type="ORF">DRV84_05870</name>
</gene>
<dbReference type="PANTHER" id="PTHR30469:SF15">
    <property type="entry name" value="HLYD FAMILY OF SECRETION PROTEINS"/>
    <property type="match status" value="1"/>
</dbReference>
<keyword evidence="3" id="KW-0732">Signal</keyword>
<evidence type="ECO:0000256" key="1">
    <source>
        <dbReference type="ARBA" id="ARBA00009477"/>
    </source>
</evidence>
<sequence length="323" mass="34919">MRALALLFMVIGLAPAAAETVEVTPQSVTEWKPVYGQIATRDRVPARARIGGTVRALEVTEGDRVEAGARIAMIEDDKLAFRLDALDARIEAAEARLETAQTDLERGERLLERGVITTQRLDQLRTEVQVLRGEISSLSSERLVVEQQIEEGEVRAPETGVVLRVPVARGSVVTPGEALAEIGGGGAYLRLAIPERFSGALAEGDTIRIGQDGTAGTGRLVKLYPLIEGGRVQADVEVEGLDTRFVGRRVPVRLPVAERDALLVPEAALFRSGGLDFVTVETAQGRLRRAVVPGARVARDDRTWREILTGLSAGDRVVVDDHE</sequence>
<reference evidence="5 6" key="1">
    <citation type="journal article" date="2017" name="Int. J. Syst. Evol. Microbiol.">
        <title>Rhodosalinus sediminis gen. nov., sp. nov., isolated from marine saltern.</title>
        <authorList>
            <person name="Guo L.Y."/>
            <person name="Ling S.K."/>
            <person name="Li C.M."/>
            <person name="Chen G.J."/>
            <person name="Du Z.J."/>
        </authorList>
    </citation>
    <scope>NUCLEOTIDE SEQUENCE [LARGE SCALE GENOMIC DNA]</scope>
    <source>
        <strain evidence="5 6">WDN1C137</strain>
    </source>
</reference>
<name>A0A3D9BWJ1_9RHOB</name>
<keyword evidence="2" id="KW-0175">Coiled coil</keyword>
<dbReference type="InterPro" id="IPR006143">
    <property type="entry name" value="RND_pump_MFP"/>
</dbReference>
<dbReference type="AlphaFoldDB" id="A0A3D9BWJ1"/>
<evidence type="ECO:0000256" key="2">
    <source>
        <dbReference type="SAM" id="Coils"/>
    </source>
</evidence>
<dbReference type="GO" id="GO:1990281">
    <property type="term" value="C:efflux pump complex"/>
    <property type="evidence" value="ECO:0007669"/>
    <property type="project" value="TreeGrafter"/>
</dbReference>
<comment type="caution">
    <text evidence="5">The sequence shown here is derived from an EMBL/GenBank/DDBJ whole genome shotgun (WGS) entry which is preliminary data.</text>
</comment>
<comment type="similarity">
    <text evidence="1">Belongs to the membrane fusion protein (MFP) (TC 8.A.1) family.</text>
</comment>
<feature type="chain" id="PRO_5017739694" evidence="3">
    <location>
        <begin position="19"/>
        <end position="323"/>
    </location>
</feature>
<dbReference type="Gene3D" id="2.40.50.100">
    <property type="match status" value="1"/>
</dbReference>
<dbReference type="NCBIfam" id="TIGR01730">
    <property type="entry name" value="RND_mfp"/>
    <property type="match status" value="1"/>
</dbReference>
<organism evidence="5 6">
    <name type="scientific">Rhodosalinus sediminis</name>
    <dbReference type="NCBI Taxonomy" id="1940533"/>
    <lineage>
        <taxon>Bacteria</taxon>
        <taxon>Pseudomonadati</taxon>
        <taxon>Pseudomonadota</taxon>
        <taxon>Alphaproteobacteria</taxon>
        <taxon>Rhodobacterales</taxon>
        <taxon>Paracoccaceae</taxon>
        <taxon>Rhodosalinus</taxon>
    </lineage>
</organism>
<dbReference type="SUPFAM" id="SSF111369">
    <property type="entry name" value="HlyD-like secretion proteins"/>
    <property type="match status" value="1"/>
</dbReference>
<dbReference type="InterPro" id="IPR058647">
    <property type="entry name" value="BSH_CzcB-like"/>
</dbReference>
<accession>A0A3D9BWJ1</accession>
<dbReference type="Gene3D" id="2.40.420.20">
    <property type="match status" value="1"/>
</dbReference>
<dbReference type="Proteomes" id="UP000257131">
    <property type="component" value="Unassembled WGS sequence"/>
</dbReference>
<dbReference type="OrthoDB" id="7914255at2"/>
<dbReference type="EMBL" id="QOHR01000005">
    <property type="protein sequence ID" value="REC57869.1"/>
    <property type="molecule type" value="Genomic_DNA"/>
</dbReference>
<dbReference type="PANTHER" id="PTHR30469">
    <property type="entry name" value="MULTIDRUG RESISTANCE PROTEIN MDTA"/>
    <property type="match status" value="1"/>
</dbReference>
<dbReference type="Gene3D" id="1.10.287.470">
    <property type="entry name" value="Helix hairpin bin"/>
    <property type="match status" value="1"/>
</dbReference>
<feature type="domain" description="CzcB-like barrel-sandwich hybrid" evidence="4">
    <location>
        <begin position="48"/>
        <end position="180"/>
    </location>
</feature>
<evidence type="ECO:0000259" key="4">
    <source>
        <dbReference type="Pfam" id="PF25973"/>
    </source>
</evidence>
<evidence type="ECO:0000256" key="3">
    <source>
        <dbReference type="SAM" id="SignalP"/>
    </source>
</evidence>
<dbReference type="GO" id="GO:0015562">
    <property type="term" value="F:efflux transmembrane transporter activity"/>
    <property type="evidence" value="ECO:0007669"/>
    <property type="project" value="TreeGrafter"/>
</dbReference>
<feature type="signal peptide" evidence="3">
    <location>
        <begin position="1"/>
        <end position="18"/>
    </location>
</feature>